<sequence length="344" mass="33679">MNGSRGASETAASVFARTTATVAGTLLAAAGSVIAAAAAARTGVTAGALTGEPALLLGLLAVLTAATALACAYLTVIGTLATVVLVSRGRGAAGRRGLTLLGTLAPSLARRIAASAMVASAASGLSVAVAHAEPAADAAPPAVAAVADPGAGSVLDDTAGTAAIRAPGLLADHAALSAALLGTTAPALPADDEHGDETGGDERDDATVPSPSPSIPSQPDGSDLPPLGWAQPAPDPGQAPDAGQAPTSSDAAMPPRAEAPGRARPEQAPRIVVVERGDCLWDITDDLLGPAPDADADVAAAWPILYETNRTVIGADPDHIEPGQRLTVPAGFPATESASHQEPR</sequence>
<feature type="region of interest" description="Disordered" evidence="1">
    <location>
        <begin position="325"/>
        <end position="344"/>
    </location>
</feature>
<gene>
    <name evidence="3" type="ORF">BRM3_08690</name>
</gene>
<dbReference type="PANTHER" id="PTHR34700:SF4">
    <property type="entry name" value="PHAGE-LIKE ELEMENT PBSX PROTEIN XKDP"/>
    <property type="match status" value="1"/>
</dbReference>
<reference evidence="3" key="1">
    <citation type="submission" date="2022-10" db="EMBL/GenBank/DDBJ databases">
        <title>Whole-Genome Sequencing of Brachybacterium huguangmaarense BRM-3, Isolated from Betula schmidtii.</title>
        <authorList>
            <person name="Haam D."/>
        </authorList>
    </citation>
    <scope>NUCLEOTIDE SEQUENCE</scope>
    <source>
        <strain evidence="3">BRM-3</strain>
    </source>
</reference>
<keyword evidence="2" id="KW-1133">Transmembrane helix</keyword>
<evidence type="ECO:0008006" key="5">
    <source>
        <dbReference type="Google" id="ProtNLM"/>
    </source>
</evidence>
<proteinExistence type="predicted"/>
<feature type="compositionally biased region" description="Low complexity" evidence="1">
    <location>
        <begin position="230"/>
        <end position="258"/>
    </location>
</feature>
<evidence type="ECO:0000256" key="2">
    <source>
        <dbReference type="SAM" id="Phobius"/>
    </source>
</evidence>
<protein>
    <recommendedName>
        <fullName evidence="5">LysM domain-containing protein</fullName>
    </recommendedName>
</protein>
<evidence type="ECO:0000256" key="1">
    <source>
        <dbReference type="SAM" id="MobiDB-lite"/>
    </source>
</evidence>
<keyword evidence="4" id="KW-1185">Reference proteome</keyword>
<keyword evidence="2" id="KW-0472">Membrane</keyword>
<organism evidence="3 4">
    <name type="scientific">Brachybacterium huguangmaarense</name>
    <dbReference type="NCBI Taxonomy" id="1652028"/>
    <lineage>
        <taxon>Bacteria</taxon>
        <taxon>Bacillati</taxon>
        <taxon>Actinomycetota</taxon>
        <taxon>Actinomycetes</taxon>
        <taxon>Micrococcales</taxon>
        <taxon>Dermabacteraceae</taxon>
        <taxon>Brachybacterium</taxon>
    </lineage>
</organism>
<dbReference type="PANTHER" id="PTHR34700">
    <property type="entry name" value="POTASSIUM BINDING PROTEIN KBP"/>
    <property type="match status" value="1"/>
</dbReference>
<feature type="compositionally biased region" description="Basic and acidic residues" evidence="1">
    <location>
        <begin position="259"/>
        <end position="270"/>
    </location>
</feature>
<evidence type="ECO:0000313" key="3">
    <source>
        <dbReference type="EMBL" id="UYG15720.1"/>
    </source>
</evidence>
<dbReference type="InterPro" id="IPR036779">
    <property type="entry name" value="LysM_dom_sf"/>
</dbReference>
<accession>A0ABY6FY05</accession>
<dbReference type="Proteomes" id="UP001164305">
    <property type="component" value="Chromosome"/>
</dbReference>
<keyword evidence="2" id="KW-0812">Transmembrane</keyword>
<feature type="region of interest" description="Disordered" evidence="1">
    <location>
        <begin position="186"/>
        <end position="270"/>
    </location>
</feature>
<dbReference type="EMBL" id="CP107020">
    <property type="protein sequence ID" value="UYG15720.1"/>
    <property type="molecule type" value="Genomic_DNA"/>
</dbReference>
<name>A0ABY6FY05_9MICO</name>
<feature type="transmembrane region" description="Helical" evidence="2">
    <location>
        <begin position="55"/>
        <end position="86"/>
    </location>
</feature>
<dbReference type="InterPro" id="IPR052196">
    <property type="entry name" value="Bact_Kbp"/>
</dbReference>
<dbReference type="Gene3D" id="3.10.350.10">
    <property type="entry name" value="LysM domain"/>
    <property type="match status" value="1"/>
</dbReference>
<evidence type="ECO:0000313" key="4">
    <source>
        <dbReference type="Proteomes" id="UP001164305"/>
    </source>
</evidence>
<dbReference type="RefSeq" id="WP_263592934.1">
    <property type="nucleotide sequence ID" value="NZ_CP107020.1"/>
</dbReference>